<name>A0A1R3KVJ8_COCAP</name>
<dbReference type="Gramene" id="OMP11086">
    <property type="protein sequence ID" value="OMP11086"/>
    <property type="gene ID" value="CCACVL1_00673"/>
</dbReference>
<evidence type="ECO:0000313" key="2">
    <source>
        <dbReference type="Proteomes" id="UP000188268"/>
    </source>
</evidence>
<dbReference type="EMBL" id="AWWV01001568">
    <property type="protein sequence ID" value="OMP11086.1"/>
    <property type="molecule type" value="Genomic_DNA"/>
</dbReference>
<dbReference type="AlphaFoldDB" id="A0A1R3KVJ8"/>
<evidence type="ECO:0000313" key="1">
    <source>
        <dbReference type="EMBL" id="OMP11086.1"/>
    </source>
</evidence>
<dbReference type="OrthoDB" id="1731392at2759"/>
<protein>
    <submittedName>
        <fullName evidence="1">Heme oxygenase-like, multi-helical</fullName>
    </submittedName>
</protein>
<proteinExistence type="predicted"/>
<gene>
    <name evidence="1" type="ORF">CCACVL1_00673</name>
</gene>
<organism evidence="1 2">
    <name type="scientific">Corchorus capsularis</name>
    <name type="common">Jute</name>
    <dbReference type="NCBI Taxonomy" id="210143"/>
    <lineage>
        <taxon>Eukaryota</taxon>
        <taxon>Viridiplantae</taxon>
        <taxon>Streptophyta</taxon>
        <taxon>Embryophyta</taxon>
        <taxon>Tracheophyta</taxon>
        <taxon>Spermatophyta</taxon>
        <taxon>Magnoliopsida</taxon>
        <taxon>eudicotyledons</taxon>
        <taxon>Gunneridae</taxon>
        <taxon>Pentapetalae</taxon>
        <taxon>rosids</taxon>
        <taxon>malvids</taxon>
        <taxon>Malvales</taxon>
        <taxon>Malvaceae</taxon>
        <taxon>Grewioideae</taxon>
        <taxon>Apeibeae</taxon>
        <taxon>Corchorus</taxon>
    </lineage>
</organism>
<comment type="caution">
    <text evidence="1">The sequence shown here is derived from an EMBL/GenBank/DDBJ whole genome shotgun (WGS) entry which is preliminary data.</text>
</comment>
<dbReference type="STRING" id="210143.A0A1R3KVJ8"/>
<accession>A0A1R3KVJ8</accession>
<sequence length="51" mass="5769">MATTSCVVSATTVEKPKKRYPEEAKGFVEEMRLVAMKLHTRDQAKEGEKEV</sequence>
<dbReference type="Proteomes" id="UP000188268">
    <property type="component" value="Unassembled WGS sequence"/>
</dbReference>
<reference evidence="1 2" key="1">
    <citation type="submission" date="2013-09" db="EMBL/GenBank/DDBJ databases">
        <title>Corchorus capsularis genome sequencing.</title>
        <authorList>
            <person name="Alam M."/>
            <person name="Haque M.S."/>
            <person name="Islam M.S."/>
            <person name="Emdad E.M."/>
            <person name="Islam M.M."/>
            <person name="Ahmed B."/>
            <person name="Halim A."/>
            <person name="Hossen Q.M.M."/>
            <person name="Hossain M.Z."/>
            <person name="Ahmed R."/>
            <person name="Khan M.M."/>
            <person name="Islam R."/>
            <person name="Rashid M.M."/>
            <person name="Khan S.A."/>
            <person name="Rahman M.S."/>
            <person name="Alam M."/>
        </authorList>
    </citation>
    <scope>NUCLEOTIDE SEQUENCE [LARGE SCALE GENOMIC DNA]</scope>
    <source>
        <strain evidence="2">cv. CVL-1</strain>
        <tissue evidence="1">Whole seedling</tissue>
    </source>
</reference>
<keyword evidence="2" id="KW-1185">Reference proteome</keyword>